<feature type="compositionally biased region" description="Basic and acidic residues" evidence="1">
    <location>
        <begin position="24"/>
        <end position="47"/>
    </location>
</feature>
<comment type="caution">
    <text evidence="3">The sequence shown here is derived from an EMBL/GenBank/DDBJ whole genome shotgun (WGS) entry which is preliminary data.</text>
</comment>
<dbReference type="InterPro" id="IPR042230">
    <property type="entry name" value="CusF_sf"/>
</dbReference>
<evidence type="ECO:0000256" key="1">
    <source>
        <dbReference type="SAM" id="MobiDB-lite"/>
    </source>
</evidence>
<feature type="region of interest" description="Disordered" evidence="1">
    <location>
        <begin position="21"/>
        <end position="58"/>
    </location>
</feature>
<dbReference type="EMBL" id="QQOH01000005">
    <property type="protein sequence ID" value="RDE18277.1"/>
    <property type="molecule type" value="Genomic_DNA"/>
</dbReference>
<evidence type="ECO:0008006" key="5">
    <source>
        <dbReference type="Google" id="ProtNLM"/>
    </source>
</evidence>
<keyword evidence="2" id="KW-0732">Signal</keyword>
<dbReference type="OrthoDB" id="9806939at2"/>
<accession>A0A369W9D7</accession>
<gene>
    <name evidence="3" type="ORF">DV711_16575</name>
</gene>
<sequence>MKKCLTALALSALLGVTGTAQAHSHSDHGHKQSEEKAMDHSKMDHGKMNPGKMKMSDKPVPAVGVIKDIDHKGYVKVYHQPIEAWNMGAMQMKFKLAPSIDVHSLKVGQEIEFMTKTEGMGKYLITEIK</sequence>
<dbReference type="Proteomes" id="UP000253769">
    <property type="component" value="Unassembled WGS sequence"/>
</dbReference>
<dbReference type="Gene3D" id="2.40.50.320">
    <property type="entry name" value="Copper binding periplasmic protein CusF"/>
    <property type="match status" value="1"/>
</dbReference>
<protein>
    <recommendedName>
        <fullName evidence="5">Copper-binding protein</fullName>
    </recommendedName>
</protein>
<dbReference type="InterPro" id="IPR021647">
    <property type="entry name" value="CusF_Ec"/>
</dbReference>
<feature type="chain" id="PRO_5016729730" description="Copper-binding protein" evidence="2">
    <location>
        <begin position="23"/>
        <end position="129"/>
    </location>
</feature>
<dbReference type="Pfam" id="PF11604">
    <property type="entry name" value="CusF_Ec"/>
    <property type="match status" value="1"/>
</dbReference>
<dbReference type="AlphaFoldDB" id="A0A369W9D7"/>
<evidence type="ECO:0000313" key="4">
    <source>
        <dbReference type="Proteomes" id="UP000253769"/>
    </source>
</evidence>
<evidence type="ECO:0000256" key="2">
    <source>
        <dbReference type="SAM" id="SignalP"/>
    </source>
</evidence>
<reference evidence="3 4" key="1">
    <citation type="submission" date="2018-07" db="EMBL/GenBank/DDBJ databases">
        <title>Motiliproteus coralliicola sp. nov., a bacterium isolated from Coral.</title>
        <authorList>
            <person name="Wang G."/>
        </authorList>
    </citation>
    <scope>NUCLEOTIDE SEQUENCE [LARGE SCALE GENOMIC DNA]</scope>
    <source>
        <strain evidence="3 4">C34</strain>
    </source>
</reference>
<proteinExistence type="predicted"/>
<keyword evidence="4" id="KW-1185">Reference proteome</keyword>
<organism evidence="3 4">
    <name type="scientific">Motiliproteus coralliicola</name>
    <dbReference type="NCBI Taxonomy" id="2283196"/>
    <lineage>
        <taxon>Bacteria</taxon>
        <taxon>Pseudomonadati</taxon>
        <taxon>Pseudomonadota</taxon>
        <taxon>Gammaproteobacteria</taxon>
        <taxon>Oceanospirillales</taxon>
        <taxon>Oceanospirillaceae</taxon>
        <taxon>Motiliproteus</taxon>
    </lineage>
</organism>
<evidence type="ECO:0000313" key="3">
    <source>
        <dbReference type="EMBL" id="RDE18277.1"/>
    </source>
</evidence>
<feature type="signal peptide" evidence="2">
    <location>
        <begin position="1"/>
        <end position="22"/>
    </location>
</feature>
<dbReference type="RefSeq" id="WP_114696853.1">
    <property type="nucleotide sequence ID" value="NZ_QQOH01000005.1"/>
</dbReference>
<name>A0A369W9D7_9GAMM</name>